<keyword evidence="3" id="KW-1185">Reference proteome</keyword>
<keyword evidence="1" id="KW-0812">Transmembrane</keyword>
<comment type="caution">
    <text evidence="2">The sequence shown here is derived from an EMBL/GenBank/DDBJ whole genome shotgun (WGS) entry which is preliminary data.</text>
</comment>
<evidence type="ECO:0000313" key="2">
    <source>
        <dbReference type="EMBL" id="RFD75561.1"/>
    </source>
</evidence>
<organism evidence="2 3">
    <name type="scientific">Gardnerella vaginalis</name>
    <dbReference type="NCBI Taxonomy" id="2702"/>
    <lineage>
        <taxon>Bacteria</taxon>
        <taxon>Bacillati</taxon>
        <taxon>Actinomycetota</taxon>
        <taxon>Actinomycetes</taxon>
        <taxon>Bifidobacteriales</taxon>
        <taxon>Bifidobacteriaceae</taxon>
        <taxon>Gardnerella</taxon>
    </lineage>
</organism>
<dbReference type="EMBL" id="LSLH01000001">
    <property type="protein sequence ID" value="RFD75561.1"/>
    <property type="molecule type" value="Genomic_DNA"/>
</dbReference>
<dbReference type="Proteomes" id="UP000258888">
    <property type="component" value="Unassembled WGS sequence"/>
</dbReference>
<keyword evidence="1" id="KW-0472">Membrane</keyword>
<protein>
    <submittedName>
        <fullName evidence="2">Uncharacterized protein</fullName>
    </submittedName>
</protein>
<name>A0A3E1IRE4_GARVA</name>
<gene>
    <name evidence="2" type="ORF">AXE76_05330</name>
</gene>
<dbReference type="AlphaFoldDB" id="A0A3E1IRE4"/>
<evidence type="ECO:0000313" key="3">
    <source>
        <dbReference type="Proteomes" id="UP000258888"/>
    </source>
</evidence>
<evidence type="ECO:0000256" key="1">
    <source>
        <dbReference type="SAM" id="Phobius"/>
    </source>
</evidence>
<reference evidence="2 3" key="1">
    <citation type="submission" date="2016-02" db="EMBL/GenBank/DDBJ databases">
        <title>Gardnerella vaginalis Subgroups Defined by cpn60 Sequencing and Sialidase Activity in Isolates from Canada, Belgium and Kenya.</title>
        <authorList>
            <person name="Schellenberg J."/>
            <person name="Paramel Jayaprakash T."/>
            <person name="Withana Gamage N."/>
            <person name="Patterson M.H."/>
            <person name="Vaneechoutte M."/>
            <person name="Hill J.E."/>
        </authorList>
    </citation>
    <scope>NUCLEOTIDE SEQUENCE [LARGE SCALE GENOMIC DNA]</scope>
    <source>
        <strain evidence="2 3">N160</strain>
    </source>
</reference>
<sequence>MKPHSRKNLVTKIRLLKRWNMLRNLLLVTRNACLFRVKNFIRFYGLHPNSKMMIIAGVAADAIIVVIVAILL</sequence>
<keyword evidence="1" id="KW-1133">Transmembrane helix</keyword>
<feature type="transmembrane region" description="Helical" evidence="1">
    <location>
        <begin position="53"/>
        <end position="71"/>
    </location>
</feature>
<proteinExistence type="predicted"/>
<accession>A0A3E1IRE4</accession>